<keyword evidence="2" id="KW-0472">Membrane</keyword>
<feature type="region of interest" description="Disordered" evidence="1">
    <location>
        <begin position="251"/>
        <end position="281"/>
    </location>
</feature>
<evidence type="ECO:0000313" key="4">
    <source>
        <dbReference type="Proteomes" id="UP000233524"/>
    </source>
</evidence>
<dbReference type="Proteomes" id="UP000233524">
    <property type="component" value="Unassembled WGS sequence"/>
</dbReference>
<sequence>MDSNQDSMKLPPVYTEQPPAPPPENPSGTQRVIPLVPPKTPPPQEVQQDGLPSQSTPSLGDSEPEVVEAYEHKIPTASHQLAEETKDKPVEEKGYAELNHGETEIKDRGWNASPANVPDPLVGGLTNEQVWLLVRRFNKQIFHVKSLSEPPLGGLDLTTASEEEFSPDKLRAHLERFYMSVVVSLFAFWKHIVRLRSWRETRRTISFMAVYSLAWILDLVIPTIIGFVMVLILSPASRTYCFPPAPPSVIDSKTGGLKKPDSGVLGSGDSVTGAPEKHHGEAVEQEAHNFVATISSLIVSTAAGKHPQGDLTQGEDDVPDPTEAAANLVDAKESANGGKPNAHHDKAKQPVSASVWTTARPVMHGLSTFVDNYERLGNALSPTAPFPRQRPRLILASCLAPMLLGSFFTTSYMAMKGMGFAVGFALFGDPIIQRGLVYINRTYPRWKKYIELQNTLLKGVPTNAQLTLTLLRIGERNKAPLPPPPSSDAPPSLESQASPEDLNHLAEHPPAEAGPEADGSHKKEGKGHKIMRFFKGATKGGINTTEAADKVKAKVGATHAKQRLGVIRRDPYPDTGPVQFPARWKGKKGHAYLTSTATTPALSWTSEIRDMNPAWSVTIEDIVDVRKVGGLGWKSKILVGWATNNQVADGLVIRDVLGHEYHITAILTRDELFNRLVAMGSQMWEAW</sequence>
<evidence type="ECO:0000256" key="2">
    <source>
        <dbReference type="SAM" id="Phobius"/>
    </source>
</evidence>
<proteinExistence type="predicted"/>
<dbReference type="EMBL" id="NLAX01000700">
    <property type="protein sequence ID" value="PKS08160.1"/>
    <property type="molecule type" value="Genomic_DNA"/>
</dbReference>
<dbReference type="AlphaFoldDB" id="A0A2N3N6T4"/>
<dbReference type="PANTHER" id="PTHR38694:SF1">
    <property type="entry name" value="PEROXIN DOMAIN-CONTAINING PROTEIN"/>
    <property type="match status" value="1"/>
</dbReference>
<dbReference type="PANTHER" id="PTHR38694">
    <property type="entry name" value="CONSERVED EXPRESSED PROTEIN"/>
    <property type="match status" value="1"/>
</dbReference>
<comment type="caution">
    <text evidence="3">The sequence shown here is derived from an EMBL/GenBank/DDBJ whole genome shotgun (WGS) entry which is preliminary data.</text>
</comment>
<dbReference type="STRING" id="41688.A0A2N3N6T4"/>
<feature type="compositionally biased region" description="Polar residues" evidence="1">
    <location>
        <begin position="50"/>
        <end position="59"/>
    </location>
</feature>
<keyword evidence="2" id="KW-1133">Transmembrane helix</keyword>
<dbReference type="InterPro" id="IPR021709">
    <property type="entry name" value="DUF3292"/>
</dbReference>
<dbReference type="InParanoid" id="A0A2N3N6T4"/>
<name>A0A2N3N6T4_9PEZI</name>
<evidence type="ECO:0000256" key="1">
    <source>
        <dbReference type="SAM" id="MobiDB-lite"/>
    </source>
</evidence>
<feature type="region of interest" description="Disordered" evidence="1">
    <location>
        <begin position="333"/>
        <end position="352"/>
    </location>
</feature>
<protein>
    <recommendedName>
        <fullName evidence="5">Peroxin domain-containing protein</fullName>
    </recommendedName>
</protein>
<organism evidence="3 4">
    <name type="scientific">Lomentospora prolificans</name>
    <dbReference type="NCBI Taxonomy" id="41688"/>
    <lineage>
        <taxon>Eukaryota</taxon>
        <taxon>Fungi</taxon>
        <taxon>Dikarya</taxon>
        <taxon>Ascomycota</taxon>
        <taxon>Pezizomycotina</taxon>
        <taxon>Sordariomycetes</taxon>
        <taxon>Hypocreomycetidae</taxon>
        <taxon>Microascales</taxon>
        <taxon>Microascaceae</taxon>
        <taxon>Lomentospora</taxon>
    </lineage>
</organism>
<feature type="transmembrane region" description="Helical" evidence="2">
    <location>
        <begin position="213"/>
        <end position="233"/>
    </location>
</feature>
<dbReference type="VEuPathDB" id="FungiDB:jhhlp_005436"/>
<feature type="region of interest" description="Disordered" evidence="1">
    <location>
        <begin position="476"/>
        <end position="525"/>
    </location>
</feature>
<feature type="transmembrane region" description="Helical" evidence="2">
    <location>
        <begin position="393"/>
        <end position="414"/>
    </location>
</feature>
<dbReference type="OrthoDB" id="1708389at2759"/>
<feature type="compositionally biased region" description="Pro residues" evidence="1">
    <location>
        <begin position="35"/>
        <end position="44"/>
    </location>
</feature>
<keyword evidence="2" id="KW-0812">Transmembrane</keyword>
<evidence type="ECO:0000313" key="3">
    <source>
        <dbReference type="EMBL" id="PKS08160.1"/>
    </source>
</evidence>
<reference evidence="3 4" key="1">
    <citation type="journal article" date="2017" name="G3 (Bethesda)">
        <title>First Draft Genome Sequence of the Pathogenic Fungus Lomentospora prolificans (Formerly Scedosporium prolificans).</title>
        <authorList>
            <person name="Luo R."/>
            <person name="Zimin A."/>
            <person name="Workman R."/>
            <person name="Fan Y."/>
            <person name="Pertea G."/>
            <person name="Grossman N."/>
            <person name="Wear M.P."/>
            <person name="Jia B."/>
            <person name="Miller H."/>
            <person name="Casadevall A."/>
            <person name="Timp W."/>
            <person name="Zhang S.X."/>
            <person name="Salzberg S.L."/>
        </authorList>
    </citation>
    <scope>NUCLEOTIDE SEQUENCE [LARGE SCALE GENOMIC DNA]</scope>
    <source>
        <strain evidence="3 4">JHH-5317</strain>
    </source>
</reference>
<evidence type="ECO:0008006" key="5">
    <source>
        <dbReference type="Google" id="ProtNLM"/>
    </source>
</evidence>
<gene>
    <name evidence="3" type="ORF">jhhlp_005436</name>
</gene>
<feature type="region of interest" description="Disordered" evidence="1">
    <location>
        <begin position="1"/>
        <end position="66"/>
    </location>
</feature>
<feature type="compositionally biased region" description="Basic and acidic residues" evidence="1">
    <location>
        <begin position="501"/>
        <end position="510"/>
    </location>
</feature>
<accession>A0A2N3N6T4</accession>
<dbReference type="Pfam" id="PF11696">
    <property type="entry name" value="DUF3292"/>
    <property type="match status" value="1"/>
</dbReference>
<keyword evidence="4" id="KW-1185">Reference proteome</keyword>